<evidence type="ECO:0000259" key="5">
    <source>
        <dbReference type="PROSITE" id="PS50931"/>
    </source>
</evidence>
<evidence type="ECO:0000256" key="3">
    <source>
        <dbReference type="ARBA" id="ARBA00023125"/>
    </source>
</evidence>
<dbReference type="InterPro" id="IPR036388">
    <property type="entry name" value="WH-like_DNA-bd_sf"/>
</dbReference>
<dbReference type="InterPro" id="IPR036390">
    <property type="entry name" value="WH_DNA-bd_sf"/>
</dbReference>
<evidence type="ECO:0000313" key="7">
    <source>
        <dbReference type="Proteomes" id="UP000192074"/>
    </source>
</evidence>
<dbReference type="Proteomes" id="UP000192074">
    <property type="component" value="Unassembled WGS sequence"/>
</dbReference>
<dbReference type="Gene3D" id="1.10.10.10">
    <property type="entry name" value="Winged helix-like DNA-binding domain superfamily/Winged helix DNA-binding domain"/>
    <property type="match status" value="1"/>
</dbReference>
<dbReference type="EMBL" id="FCNL01000042">
    <property type="protein sequence ID" value="CVI25296.1"/>
    <property type="molecule type" value="Genomic_DNA"/>
</dbReference>
<dbReference type="InterPro" id="IPR050176">
    <property type="entry name" value="LTTR"/>
</dbReference>
<keyword evidence="3" id="KW-0238">DNA-binding</keyword>
<reference evidence="6 7" key="1">
    <citation type="submission" date="2016-01" db="EMBL/GenBank/DDBJ databases">
        <authorList>
            <person name="Regsiter A."/>
            <person name="william w."/>
        </authorList>
    </citation>
    <scope>NUCLEOTIDE SEQUENCE [LARGE SCALE GENOMIC DNA]</scope>
    <source>
        <strain evidence="6 7">B6</strain>
    </source>
</reference>
<name>A0A822V9M3_AGRTU</name>
<dbReference type="InterPro" id="IPR000847">
    <property type="entry name" value="LysR_HTH_N"/>
</dbReference>
<dbReference type="PROSITE" id="PS50931">
    <property type="entry name" value="HTH_LYSR"/>
    <property type="match status" value="1"/>
</dbReference>
<comment type="similarity">
    <text evidence="1">Belongs to the LysR transcriptional regulatory family.</text>
</comment>
<dbReference type="PANTHER" id="PTHR30579:SF7">
    <property type="entry name" value="HTH-TYPE TRANSCRIPTIONAL REGULATOR LRHA-RELATED"/>
    <property type="match status" value="1"/>
</dbReference>
<feature type="domain" description="HTH lysR-type" evidence="5">
    <location>
        <begin position="15"/>
        <end position="72"/>
    </location>
</feature>
<sequence length="297" mass="31693">MGLVNNWFQFYPALLDLESLASFSAIAEHGTFAAAADAMDCSPSTLTHRIKKLEGTLGVTLVYRTRPAATISREGKILLEYAHSMLSLSDEINLRVRIKVPPMAIATVTLGATTDLTEGSLIKILNTIQQRRPDILVNVEEGLAADLINRHDQGQLDLVMFTSPGGENEHRGELVGSDPYVWTEAVNGEARKFKPLRVALGAENSVIGACVSRSLSEQNVHHRIVLSSDSSTLRRACVIADAAVSPLPRSSLTAATAIVAGGRNLPALPVAKICLLQEKAGHEAAKAVGAALKGGFR</sequence>
<dbReference type="SUPFAM" id="SSF53850">
    <property type="entry name" value="Periplasmic binding protein-like II"/>
    <property type="match status" value="1"/>
</dbReference>
<dbReference type="GO" id="GO:0003677">
    <property type="term" value="F:DNA binding"/>
    <property type="evidence" value="ECO:0007669"/>
    <property type="project" value="UniProtKB-KW"/>
</dbReference>
<keyword evidence="4" id="KW-0804">Transcription</keyword>
<dbReference type="GO" id="GO:0003700">
    <property type="term" value="F:DNA-binding transcription factor activity"/>
    <property type="evidence" value="ECO:0007669"/>
    <property type="project" value="InterPro"/>
</dbReference>
<dbReference type="SUPFAM" id="SSF46785">
    <property type="entry name" value="Winged helix' DNA-binding domain"/>
    <property type="match status" value="1"/>
</dbReference>
<protein>
    <submittedName>
        <fullName evidence="6">Putative Transcriptional regulator, LysR family</fullName>
    </submittedName>
</protein>
<dbReference type="Gene3D" id="3.40.190.10">
    <property type="entry name" value="Periplasmic binding protein-like II"/>
    <property type="match status" value="2"/>
</dbReference>
<dbReference type="PANTHER" id="PTHR30579">
    <property type="entry name" value="TRANSCRIPTIONAL REGULATOR"/>
    <property type="match status" value="1"/>
</dbReference>
<accession>A0A822V9M3</accession>
<evidence type="ECO:0000256" key="2">
    <source>
        <dbReference type="ARBA" id="ARBA00023015"/>
    </source>
</evidence>
<dbReference type="AlphaFoldDB" id="A0A822V9M3"/>
<evidence type="ECO:0000256" key="4">
    <source>
        <dbReference type="ARBA" id="ARBA00023163"/>
    </source>
</evidence>
<gene>
    <name evidence="6" type="ORF">AGR4A_pAt30111</name>
</gene>
<comment type="caution">
    <text evidence="6">The sequence shown here is derived from an EMBL/GenBank/DDBJ whole genome shotgun (WGS) entry which is preliminary data.</text>
</comment>
<dbReference type="Pfam" id="PF03466">
    <property type="entry name" value="LysR_substrate"/>
    <property type="match status" value="1"/>
</dbReference>
<dbReference type="InterPro" id="IPR005119">
    <property type="entry name" value="LysR_subst-bd"/>
</dbReference>
<evidence type="ECO:0000256" key="1">
    <source>
        <dbReference type="ARBA" id="ARBA00009437"/>
    </source>
</evidence>
<keyword evidence="2" id="KW-0805">Transcription regulation</keyword>
<proteinExistence type="inferred from homology"/>
<dbReference type="Pfam" id="PF00126">
    <property type="entry name" value="HTH_1"/>
    <property type="match status" value="1"/>
</dbReference>
<organism evidence="6 7">
    <name type="scientific">Agrobacterium tumefaciens str. B6</name>
    <dbReference type="NCBI Taxonomy" id="1183423"/>
    <lineage>
        <taxon>Bacteria</taxon>
        <taxon>Pseudomonadati</taxon>
        <taxon>Pseudomonadota</taxon>
        <taxon>Alphaproteobacteria</taxon>
        <taxon>Hyphomicrobiales</taxon>
        <taxon>Rhizobiaceae</taxon>
        <taxon>Rhizobium/Agrobacterium group</taxon>
        <taxon>Agrobacterium</taxon>
        <taxon>Agrobacterium tumefaciens complex</taxon>
    </lineage>
</organism>
<evidence type="ECO:0000313" key="6">
    <source>
        <dbReference type="EMBL" id="CVI25296.1"/>
    </source>
</evidence>